<evidence type="ECO:0000313" key="2">
    <source>
        <dbReference type="EMBL" id="PRX98735.1"/>
    </source>
</evidence>
<comment type="caution">
    <text evidence="2">The sequence shown here is derived from an EMBL/GenBank/DDBJ whole genome shotgun (WGS) entry which is preliminary data.</text>
</comment>
<reference evidence="2 3" key="1">
    <citation type="submission" date="2018-03" db="EMBL/GenBank/DDBJ databases">
        <title>Genomic Encyclopedia of Archaeal and Bacterial Type Strains, Phase II (KMG-II): from individual species to whole genera.</title>
        <authorList>
            <person name="Goeker M."/>
        </authorList>
    </citation>
    <scope>NUCLEOTIDE SEQUENCE [LARGE SCALE GENOMIC DNA]</scope>
    <source>
        <strain evidence="2 3">DSM 45601</strain>
    </source>
</reference>
<dbReference type="PANTHER" id="PTHR36503">
    <property type="entry name" value="BLR2520 PROTEIN"/>
    <property type="match status" value="1"/>
</dbReference>
<dbReference type="InterPro" id="IPR004360">
    <property type="entry name" value="Glyas_Fos-R_dOase_dom"/>
</dbReference>
<dbReference type="InterPro" id="IPR037523">
    <property type="entry name" value="VOC_core"/>
</dbReference>
<dbReference type="InterPro" id="IPR029068">
    <property type="entry name" value="Glyas_Bleomycin-R_OHBP_Dase"/>
</dbReference>
<dbReference type="Gene3D" id="3.10.180.10">
    <property type="entry name" value="2,3-Dihydroxybiphenyl 1,2-Dioxygenase, domain 1"/>
    <property type="match status" value="1"/>
</dbReference>
<dbReference type="PANTHER" id="PTHR36503:SF1">
    <property type="entry name" value="BLR2520 PROTEIN"/>
    <property type="match status" value="1"/>
</dbReference>
<gene>
    <name evidence="2" type="ORF">CLV72_104314</name>
</gene>
<protein>
    <recommendedName>
        <fullName evidence="1">VOC domain-containing protein</fullName>
    </recommendedName>
</protein>
<accession>A0A2T0Q4I9</accession>
<evidence type="ECO:0000259" key="1">
    <source>
        <dbReference type="PROSITE" id="PS51819"/>
    </source>
</evidence>
<dbReference type="SUPFAM" id="SSF54593">
    <property type="entry name" value="Glyoxalase/Bleomycin resistance protein/Dihydroxybiphenyl dioxygenase"/>
    <property type="match status" value="1"/>
</dbReference>
<dbReference type="PROSITE" id="PS51819">
    <property type="entry name" value="VOC"/>
    <property type="match status" value="1"/>
</dbReference>
<keyword evidence="3" id="KW-1185">Reference proteome</keyword>
<dbReference type="Pfam" id="PF00903">
    <property type="entry name" value="Glyoxalase"/>
    <property type="match status" value="1"/>
</dbReference>
<dbReference type="Proteomes" id="UP000237846">
    <property type="component" value="Unassembled WGS sequence"/>
</dbReference>
<proteinExistence type="predicted"/>
<evidence type="ECO:0000313" key="3">
    <source>
        <dbReference type="Proteomes" id="UP000237846"/>
    </source>
</evidence>
<dbReference type="EMBL" id="PVZC01000004">
    <property type="protein sequence ID" value="PRX98735.1"/>
    <property type="molecule type" value="Genomic_DNA"/>
</dbReference>
<sequence length="162" mass="17166">MSVSFKALTWGDDRLAGMEPRIHFITVATADLDAARAFYRDGLGWESLLDVPGEIIFFQTGPGLVLGLFDAVKFTEDVAGAVDDPSVTGLTLSHNVDGPRQVDAVVDAAVKAGGRLVKSPQQAAFGGYHGHIADPNGVIWEICHNPGWRVDATGRVAIGPVD</sequence>
<organism evidence="2 3">
    <name type="scientific">Allonocardiopsis opalescens</name>
    <dbReference type="NCBI Taxonomy" id="1144618"/>
    <lineage>
        <taxon>Bacteria</taxon>
        <taxon>Bacillati</taxon>
        <taxon>Actinomycetota</taxon>
        <taxon>Actinomycetes</taxon>
        <taxon>Streptosporangiales</taxon>
        <taxon>Allonocardiopsis</taxon>
    </lineage>
</organism>
<name>A0A2T0Q4I9_9ACTN</name>
<dbReference type="AlphaFoldDB" id="A0A2T0Q4I9"/>
<feature type="domain" description="VOC" evidence="1">
    <location>
        <begin position="21"/>
        <end position="145"/>
    </location>
</feature>